<organism evidence="3 4">
    <name type="scientific">Modicisalibacter muralis</name>
    <dbReference type="NCBI Taxonomy" id="119000"/>
    <lineage>
        <taxon>Bacteria</taxon>
        <taxon>Pseudomonadati</taxon>
        <taxon>Pseudomonadota</taxon>
        <taxon>Gammaproteobacteria</taxon>
        <taxon>Oceanospirillales</taxon>
        <taxon>Halomonadaceae</taxon>
        <taxon>Modicisalibacter</taxon>
    </lineage>
</organism>
<keyword evidence="1" id="KW-0472">Membrane</keyword>
<evidence type="ECO:0000259" key="2">
    <source>
        <dbReference type="Pfam" id="PF07331"/>
    </source>
</evidence>
<feature type="transmembrane region" description="Helical" evidence="1">
    <location>
        <begin position="19"/>
        <end position="35"/>
    </location>
</feature>
<sequence>MSTEMHSPRIDARRSDRCLASIMIAFALGALWFSKDMSIMGSIFPRAVAIMVLIFSVALLVRAFVSRPTLPVAEPGSVGRRLGLIAVLLVWGLSLRWLGFIASSLLCAGALVWLAHYHAWTLKRVMAYALVLIAIIAFFYTLFAVVLNVPLPVGDLWRAP</sequence>
<accession>A0A1G9QDD6</accession>
<feature type="transmembrane region" description="Helical" evidence="1">
    <location>
        <begin position="85"/>
        <end position="113"/>
    </location>
</feature>
<protein>
    <submittedName>
        <fullName evidence="3">Tripartite tricarboxylate transporter TctB family protein</fullName>
    </submittedName>
</protein>
<dbReference type="STRING" id="119000.SAMN05661010_03334"/>
<dbReference type="Pfam" id="PF07331">
    <property type="entry name" value="TctB"/>
    <property type="match status" value="1"/>
</dbReference>
<proteinExistence type="predicted"/>
<reference evidence="3 4" key="1">
    <citation type="submission" date="2016-10" db="EMBL/GenBank/DDBJ databases">
        <authorList>
            <person name="de Groot N.N."/>
        </authorList>
    </citation>
    <scope>NUCLEOTIDE SEQUENCE [LARGE SCALE GENOMIC DNA]</scope>
    <source>
        <strain evidence="3 4">DSM 14789</strain>
    </source>
</reference>
<feature type="transmembrane region" description="Helical" evidence="1">
    <location>
        <begin position="125"/>
        <end position="147"/>
    </location>
</feature>
<name>A0A1G9QDD6_9GAMM</name>
<dbReference type="InterPro" id="IPR009936">
    <property type="entry name" value="DUF1468"/>
</dbReference>
<evidence type="ECO:0000313" key="4">
    <source>
        <dbReference type="Proteomes" id="UP000198654"/>
    </source>
</evidence>
<dbReference type="RefSeq" id="WP_089730400.1">
    <property type="nucleotide sequence ID" value="NZ_FNGI01000011.1"/>
</dbReference>
<keyword evidence="1" id="KW-0812">Transmembrane</keyword>
<evidence type="ECO:0000256" key="1">
    <source>
        <dbReference type="SAM" id="Phobius"/>
    </source>
</evidence>
<feature type="transmembrane region" description="Helical" evidence="1">
    <location>
        <begin position="47"/>
        <end position="65"/>
    </location>
</feature>
<dbReference type="AlphaFoldDB" id="A0A1G9QDD6"/>
<feature type="domain" description="DUF1468" evidence="2">
    <location>
        <begin position="22"/>
        <end position="152"/>
    </location>
</feature>
<dbReference type="EMBL" id="FNGI01000011">
    <property type="protein sequence ID" value="SDM09038.1"/>
    <property type="molecule type" value="Genomic_DNA"/>
</dbReference>
<dbReference type="Proteomes" id="UP000198654">
    <property type="component" value="Unassembled WGS sequence"/>
</dbReference>
<evidence type="ECO:0000313" key="3">
    <source>
        <dbReference type="EMBL" id="SDM09038.1"/>
    </source>
</evidence>
<keyword evidence="1" id="KW-1133">Transmembrane helix</keyword>
<dbReference type="OrthoDB" id="6166151at2"/>
<keyword evidence="4" id="KW-1185">Reference proteome</keyword>
<gene>
    <name evidence="3" type="ORF">SAMN05661010_03334</name>
</gene>